<proteinExistence type="predicted"/>
<keyword evidence="1" id="KW-0812">Transmembrane</keyword>
<evidence type="ECO:0000256" key="1">
    <source>
        <dbReference type="SAM" id="Phobius"/>
    </source>
</evidence>
<comment type="caution">
    <text evidence="2">The sequence shown here is derived from an EMBL/GenBank/DDBJ whole genome shotgun (WGS) entry which is preliminary data.</text>
</comment>
<evidence type="ECO:0000313" key="2">
    <source>
        <dbReference type="EMBL" id="KAK7387138.1"/>
    </source>
</evidence>
<organism evidence="2 3">
    <name type="scientific">Psophocarpus tetragonolobus</name>
    <name type="common">Winged bean</name>
    <name type="synonym">Dolichos tetragonolobus</name>
    <dbReference type="NCBI Taxonomy" id="3891"/>
    <lineage>
        <taxon>Eukaryota</taxon>
        <taxon>Viridiplantae</taxon>
        <taxon>Streptophyta</taxon>
        <taxon>Embryophyta</taxon>
        <taxon>Tracheophyta</taxon>
        <taxon>Spermatophyta</taxon>
        <taxon>Magnoliopsida</taxon>
        <taxon>eudicotyledons</taxon>
        <taxon>Gunneridae</taxon>
        <taxon>Pentapetalae</taxon>
        <taxon>rosids</taxon>
        <taxon>fabids</taxon>
        <taxon>Fabales</taxon>
        <taxon>Fabaceae</taxon>
        <taxon>Papilionoideae</taxon>
        <taxon>50 kb inversion clade</taxon>
        <taxon>NPAAA clade</taxon>
        <taxon>indigoferoid/millettioid clade</taxon>
        <taxon>Phaseoleae</taxon>
        <taxon>Psophocarpus</taxon>
    </lineage>
</organism>
<evidence type="ECO:0000313" key="3">
    <source>
        <dbReference type="Proteomes" id="UP001386955"/>
    </source>
</evidence>
<reference evidence="2 3" key="1">
    <citation type="submission" date="2024-01" db="EMBL/GenBank/DDBJ databases">
        <title>The genomes of 5 underutilized Papilionoideae crops provide insights into root nodulation and disease resistanc.</title>
        <authorList>
            <person name="Jiang F."/>
        </authorList>
    </citation>
    <scope>NUCLEOTIDE SEQUENCE [LARGE SCALE GENOMIC DNA]</scope>
    <source>
        <strain evidence="2">DUOXIRENSHENG_FW03</strain>
        <tissue evidence="2">Leaves</tissue>
    </source>
</reference>
<dbReference type="Proteomes" id="UP001386955">
    <property type="component" value="Unassembled WGS sequence"/>
</dbReference>
<feature type="transmembrane region" description="Helical" evidence="1">
    <location>
        <begin position="29"/>
        <end position="52"/>
    </location>
</feature>
<keyword evidence="1" id="KW-1133">Transmembrane helix</keyword>
<gene>
    <name evidence="2" type="ORF">VNO78_27670</name>
</gene>
<dbReference type="EMBL" id="JAYMYS010000007">
    <property type="protein sequence ID" value="KAK7387138.1"/>
    <property type="molecule type" value="Genomic_DNA"/>
</dbReference>
<accession>A0AAN9S373</accession>
<protein>
    <submittedName>
        <fullName evidence="2">Uncharacterized protein</fullName>
    </submittedName>
</protein>
<name>A0AAN9S373_PSOTE</name>
<sequence length="194" mass="22048">MLLNVEVTHTNCICKLVADNFGKTNFLSFLIRVLLMHVMIKSKTGVYIKILLQSLNRREGRRSHFQSRCLVIEALRKRDSALPPVFKQMVMCFPSTPKKLAMTIGGMLSGAAIFAVGAHLSYVNVAPQQARTKARDDLVMKTLKKKYGYTSPYEKLARIELYDKVSHESVTKENYARARNDLVKETFSDLGFKK</sequence>
<keyword evidence="3" id="KW-1185">Reference proteome</keyword>
<feature type="transmembrane region" description="Helical" evidence="1">
    <location>
        <begin position="100"/>
        <end position="122"/>
    </location>
</feature>
<keyword evidence="1" id="KW-0472">Membrane</keyword>
<dbReference type="AlphaFoldDB" id="A0AAN9S373"/>